<evidence type="ECO:0000256" key="3">
    <source>
        <dbReference type="ARBA" id="ARBA00022692"/>
    </source>
</evidence>
<proteinExistence type="predicted"/>
<keyword evidence="2" id="KW-1003">Cell membrane</keyword>
<keyword evidence="3 6" id="KW-0812">Transmembrane</keyword>
<keyword evidence="4 6" id="KW-1133">Transmembrane helix</keyword>
<reference evidence="8 9" key="1">
    <citation type="submission" date="2023-10" db="EMBL/GenBank/DDBJ databases">
        <title>Complete genome sequence of Shewanella sp. DAU334.</title>
        <authorList>
            <person name="Lee Y.-S."/>
            <person name="Jeong H.-R."/>
            <person name="Hwang E.-J."/>
            <person name="Choi Y.-L."/>
            <person name="Kim G.-D."/>
        </authorList>
    </citation>
    <scope>NUCLEOTIDE SEQUENCE [LARGE SCALE GENOMIC DNA]</scope>
    <source>
        <strain evidence="8 9">DAU334</strain>
    </source>
</reference>
<evidence type="ECO:0000313" key="8">
    <source>
        <dbReference type="EMBL" id="WOT05815.1"/>
    </source>
</evidence>
<name>A0ABZ0K241_9GAMM</name>
<dbReference type="InterPro" id="IPR016174">
    <property type="entry name" value="Di-haem_cyt_TM"/>
</dbReference>
<protein>
    <submittedName>
        <fullName evidence="8">Cytochrome b/b6 domain-containing protein</fullName>
    </submittedName>
</protein>
<gene>
    <name evidence="8" type="ORF">RGE70_03015</name>
</gene>
<organism evidence="8 9">
    <name type="scientific">Shewanella youngdeokensis</name>
    <dbReference type="NCBI Taxonomy" id="2999068"/>
    <lineage>
        <taxon>Bacteria</taxon>
        <taxon>Pseudomonadati</taxon>
        <taxon>Pseudomonadota</taxon>
        <taxon>Gammaproteobacteria</taxon>
        <taxon>Alteromonadales</taxon>
        <taxon>Shewanellaceae</taxon>
        <taxon>Shewanella</taxon>
    </lineage>
</organism>
<feature type="transmembrane region" description="Helical" evidence="6">
    <location>
        <begin position="109"/>
        <end position="134"/>
    </location>
</feature>
<evidence type="ECO:0000256" key="5">
    <source>
        <dbReference type="ARBA" id="ARBA00023136"/>
    </source>
</evidence>
<evidence type="ECO:0000256" key="1">
    <source>
        <dbReference type="ARBA" id="ARBA00004651"/>
    </source>
</evidence>
<evidence type="ECO:0000256" key="2">
    <source>
        <dbReference type="ARBA" id="ARBA00022475"/>
    </source>
</evidence>
<feature type="transmembrane region" description="Helical" evidence="6">
    <location>
        <begin position="154"/>
        <end position="174"/>
    </location>
</feature>
<feature type="transmembrane region" description="Helical" evidence="6">
    <location>
        <begin position="53"/>
        <end position="72"/>
    </location>
</feature>
<evidence type="ECO:0000259" key="7">
    <source>
        <dbReference type="Pfam" id="PF01292"/>
    </source>
</evidence>
<dbReference type="Gene3D" id="1.20.950.20">
    <property type="entry name" value="Transmembrane di-heme cytochromes, Chain C"/>
    <property type="match status" value="1"/>
</dbReference>
<feature type="domain" description="Cytochrome b561 bacterial/Ni-hydrogenase" evidence="7">
    <location>
        <begin position="18"/>
        <end position="169"/>
    </location>
</feature>
<feature type="transmembrane region" description="Helical" evidence="6">
    <location>
        <begin position="20"/>
        <end position="41"/>
    </location>
</feature>
<dbReference type="Proteomes" id="UP001529491">
    <property type="component" value="Chromosome"/>
</dbReference>
<dbReference type="InterPro" id="IPR011577">
    <property type="entry name" value="Cyt_b561_bac/Ni-Hgenase"/>
</dbReference>
<dbReference type="EMBL" id="CP136522">
    <property type="protein sequence ID" value="WOT05815.1"/>
    <property type="molecule type" value="Genomic_DNA"/>
</dbReference>
<keyword evidence="9" id="KW-1185">Reference proteome</keyword>
<dbReference type="SUPFAM" id="SSF81342">
    <property type="entry name" value="Transmembrane di-heme cytochromes"/>
    <property type="match status" value="1"/>
</dbReference>
<evidence type="ECO:0000313" key="9">
    <source>
        <dbReference type="Proteomes" id="UP001529491"/>
    </source>
</evidence>
<dbReference type="RefSeq" id="WP_310470079.1">
    <property type="nucleotide sequence ID" value="NZ_CP136522.1"/>
</dbReference>
<accession>A0ABZ0K241</accession>
<keyword evidence="5 6" id="KW-0472">Membrane</keyword>
<sequence>MAKSKLKTWLDRYIAQQHIVVIFTVAYLIMTSGFVLIGRSLRANATFWDLSHVYLGLLTALLAVVFLITTCLKGKWRQYFPWLIADFSQLSKDIKGLAKGKLPVAGGRGLFSIVEGLGLLVFVAVGVTGCLWYLTQGTADALQWRGYHIDCAKVFIGFIGVHVVFACSHVLDFIRN</sequence>
<dbReference type="Pfam" id="PF01292">
    <property type="entry name" value="Ni_hydr_CYTB"/>
    <property type="match status" value="1"/>
</dbReference>
<evidence type="ECO:0000256" key="6">
    <source>
        <dbReference type="SAM" id="Phobius"/>
    </source>
</evidence>
<evidence type="ECO:0000256" key="4">
    <source>
        <dbReference type="ARBA" id="ARBA00022989"/>
    </source>
</evidence>
<comment type="subcellular location">
    <subcellularLocation>
        <location evidence="1">Cell membrane</location>
        <topology evidence="1">Multi-pass membrane protein</topology>
    </subcellularLocation>
</comment>